<dbReference type="Pfam" id="PF00168">
    <property type="entry name" value="C2"/>
    <property type="match status" value="2"/>
</dbReference>
<comment type="caution">
    <text evidence="7">The sequence shown here is derived from an EMBL/GenBank/DDBJ whole genome shotgun (WGS) entry which is preliminary data.</text>
</comment>
<evidence type="ECO:0000259" key="6">
    <source>
        <dbReference type="PROSITE" id="PS50004"/>
    </source>
</evidence>
<gene>
    <name evidence="7" type="ORF">SCF082_LOCUS25360</name>
</gene>
<evidence type="ECO:0000256" key="1">
    <source>
        <dbReference type="ARBA" id="ARBA00004167"/>
    </source>
</evidence>
<keyword evidence="2" id="KW-0812">Transmembrane</keyword>
<dbReference type="InterPro" id="IPR000008">
    <property type="entry name" value="C2_dom"/>
</dbReference>
<evidence type="ECO:0000256" key="4">
    <source>
        <dbReference type="ARBA" id="ARBA00022989"/>
    </source>
</evidence>
<keyword evidence="5" id="KW-0472">Membrane</keyword>
<dbReference type="PROSITE" id="PS50004">
    <property type="entry name" value="C2"/>
    <property type="match status" value="1"/>
</dbReference>
<dbReference type="EMBL" id="CAXAMM010018958">
    <property type="protein sequence ID" value="CAK9044697.1"/>
    <property type="molecule type" value="Genomic_DNA"/>
</dbReference>
<proteinExistence type="predicted"/>
<dbReference type="Proteomes" id="UP001642464">
    <property type="component" value="Unassembled WGS sequence"/>
</dbReference>
<dbReference type="SUPFAM" id="SSF49562">
    <property type="entry name" value="C2 domain (Calcium/lipid-binding domain, CaLB)"/>
    <property type="match status" value="2"/>
</dbReference>
<protein>
    <submittedName>
        <fullName evidence="7">Otoferlin (Fer-1-like protein 2)</fullName>
    </submittedName>
</protein>
<dbReference type="PANTHER" id="PTHR12546:SF33">
    <property type="entry name" value="SPERM VESICLE FUSION PROTEIN FER-1"/>
    <property type="match status" value="1"/>
</dbReference>
<evidence type="ECO:0000256" key="3">
    <source>
        <dbReference type="ARBA" id="ARBA00022737"/>
    </source>
</evidence>
<keyword evidence="8" id="KW-1185">Reference proteome</keyword>
<name>A0ABP0LZN9_9DINO</name>
<evidence type="ECO:0000256" key="5">
    <source>
        <dbReference type="ARBA" id="ARBA00023136"/>
    </source>
</evidence>
<sequence length="541" mass="60948">MAEEVEDEGEDEAADAEVASQACRFGDAMAQVSSKKEDDAGVVTEEDKAKLRRSVGFDDDLDSYAFDAPRRVTRLTNRFKNKEPQKAFRKKDKKGSAEERVPSRIRVRIYFVKAICIFGKQVEGFFGKAFIDPYLAYKLGNVLVSMRSRNMAQFNTNVPSFYRVEERDVVMPAEARLQVDLFDFQDGFSETINGEKLIGSTVIDLEDRWHSSAWRDAMDRKQQIPTEDRPLINPQLSGQNCGSIEMWVEMIDSVRASDIKASELRKPPAMEIEVRLVIRTCKNVKPMNGDKTDVKVTVDLECKEYEGVSMGFPKLQATDVHYGAPGNAIFNWRVVYPRIVMPTKSCTMDLKLYQANSISSDEFIGAVSIDLRRYVERVARDMDMIFIEKADLQFSANSGGEELSPEEPPAEEEPVGSVQFEMWFMTQSEANQKRAGKGREDPNDFPQLVTPAEGRGWADFAAGFSFSLPDFGASGEVGRPPGSGEDWRGRGRGSSFVVRPLFRRPTQSAWFLVGYRWSFAGEQGAGTRRVARESLDTERLT</sequence>
<evidence type="ECO:0000256" key="2">
    <source>
        <dbReference type="ARBA" id="ARBA00022692"/>
    </source>
</evidence>
<comment type="subcellular location">
    <subcellularLocation>
        <location evidence="1">Membrane</location>
        <topology evidence="1">Single-pass membrane protein</topology>
    </subcellularLocation>
</comment>
<keyword evidence="3" id="KW-0677">Repeat</keyword>
<reference evidence="7 8" key="1">
    <citation type="submission" date="2024-02" db="EMBL/GenBank/DDBJ databases">
        <authorList>
            <person name="Chen Y."/>
            <person name="Shah S."/>
            <person name="Dougan E. K."/>
            <person name="Thang M."/>
            <person name="Chan C."/>
        </authorList>
    </citation>
    <scope>NUCLEOTIDE SEQUENCE [LARGE SCALE GENOMIC DNA]</scope>
</reference>
<evidence type="ECO:0000313" key="8">
    <source>
        <dbReference type="Proteomes" id="UP001642464"/>
    </source>
</evidence>
<dbReference type="Gene3D" id="2.60.40.150">
    <property type="entry name" value="C2 domain"/>
    <property type="match status" value="1"/>
</dbReference>
<dbReference type="InterPro" id="IPR037721">
    <property type="entry name" value="Ferlin"/>
</dbReference>
<keyword evidence="4" id="KW-1133">Transmembrane helix</keyword>
<dbReference type="PANTHER" id="PTHR12546">
    <property type="entry name" value="FER-1-LIKE"/>
    <property type="match status" value="1"/>
</dbReference>
<accession>A0ABP0LZN9</accession>
<organism evidence="7 8">
    <name type="scientific">Durusdinium trenchii</name>
    <dbReference type="NCBI Taxonomy" id="1381693"/>
    <lineage>
        <taxon>Eukaryota</taxon>
        <taxon>Sar</taxon>
        <taxon>Alveolata</taxon>
        <taxon>Dinophyceae</taxon>
        <taxon>Suessiales</taxon>
        <taxon>Symbiodiniaceae</taxon>
        <taxon>Durusdinium</taxon>
    </lineage>
</organism>
<dbReference type="InterPro" id="IPR035892">
    <property type="entry name" value="C2_domain_sf"/>
</dbReference>
<evidence type="ECO:0000313" key="7">
    <source>
        <dbReference type="EMBL" id="CAK9044697.1"/>
    </source>
</evidence>
<feature type="domain" description="C2" evidence="6">
    <location>
        <begin position="255"/>
        <end position="386"/>
    </location>
</feature>